<protein>
    <submittedName>
        <fullName evidence="1">Uncharacterized protein</fullName>
    </submittedName>
</protein>
<keyword evidence="2" id="KW-1185">Reference proteome</keyword>
<evidence type="ECO:0000313" key="1">
    <source>
        <dbReference type="EMBL" id="KAK9939894.1"/>
    </source>
</evidence>
<dbReference type="EMBL" id="JBEDUW010000003">
    <property type="protein sequence ID" value="KAK9939894.1"/>
    <property type="molecule type" value="Genomic_DNA"/>
</dbReference>
<dbReference type="Proteomes" id="UP001457282">
    <property type="component" value="Unassembled WGS sequence"/>
</dbReference>
<comment type="caution">
    <text evidence="1">The sequence shown here is derived from an EMBL/GenBank/DDBJ whole genome shotgun (WGS) entry which is preliminary data.</text>
</comment>
<proteinExistence type="predicted"/>
<dbReference type="AlphaFoldDB" id="A0AAW1XTH4"/>
<accession>A0AAW1XTH4</accession>
<gene>
    <name evidence="1" type="ORF">M0R45_016574</name>
</gene>
<sequence>MLASIVQILGRFIRVDDATIRGKHCIFAHVCIEIDLMLPLKRILVLHPHDGSEKPSIIWVSYEALFKICCLCGNFTQRFEAYPTRVMERHLLTVDRMHDEHAIYPPKMQGVEGVQQFVSNGSMVFFPQPFTTYANVVNGGHGTQATHDADDSEQSSPTWIAVSRAHNRDFMRNSNGRGGTKPTVGTRALRFNEPAAHSVPSSPLNAGNEARAGISLRERQVDDNNIIILPNSIEELIQPLLLATPTKI</sequence>
<name>A0AAW1XTH4_RUBAR</name>
<organism evidence="1 2">
    <name type="scientific">Rubus argutus</name>
    <name type="common">Southern blackberry</name>
    <dbReference type="NCBI Taxonomy" id="59490"/>
    <lineage>
        <taxon>Eukaryota</taxon>
        <taxon>Viridiplantae</taxon>
        <taxon>Streptophyta</taxon>
        <taxon>Embryophyta</taxon>
        <taxon>Tracheophyta</taxon>
        <taxon>Spermatophyta</taxon>
        <taxon>Magnoliopsida</taxon>
        <taxon>eudicotyledons</taxon>
        <taxon>Gunneridae</taxon>
        <taxon>Pentapetalae</taxon>
        <taxon>rosids</taxon>
        <taxon>fabids</taxon>
        <taxon>Rosales</taxon>
        <taxon>Rosaceae</taxon>
        <taxon>Rosoideae</taxon>
        <taxon>Rosoideae incertae sedis</taxon>
        <taxon>Rubus</taxon>
    </lineage>
</organism>
<dbReference type="InterPro" id="IPR040256">
    <property type="entry name" value="At4g02000-like"/>
</dbReference>
<dbReference type="PANTHER" id="PTHR31286">
    <property type="entry name" value="GLYCINE-RICH CELL WALL STRUCTURAL PROTEIN 1.8-LIKE"/>
    <property type="match status" value="1"/>
</dbReference>
<dbReference type="PANTHER" id="PTHR31286:SF180">
    <property type="entry name" value="OS10G0362600 PROTEIN"/>
    <property type="match status" value="1"/>
</dbReference>
<reference evidence="1 2" key="1">
    <citation type="journal article" date="2023" name="G3 (Bethesda)">
        <title>A chromosome-length genome assembly and annotation of blackberry (Rubus argutus, cv. 'Hillquist').</title>
        <authorList>
            <person name="Bruna T."/>
            <person name="Aryal R."/>
            <person name="Dudchenko O."/>
            <person name="Sargent D.J."/>
            <person name="Mead D."/>
            <person name="Buti M."/>
            <person name="Cavallini A."/>
            <person name="Hytonen T."/>
            <person name="Andres J."/>
            <person name="Pham M."/>
            <person name="Weisz D."/>
            <person name="Mascagni F."/>
            <person name="Usai G."/>
            <person name="Natali L."/>
            <person name="Bassil N."/>
            <person name="Fernandez G.E."/>
            <person name="Lomsadze A."/>
            <person name="Armour M."/>
            <person name="Olukolu B."/>
            <person name="Poorten T."/>
            <person name="Britton C."/>
            <person name="Davik J."/>
            <person name="Ashrafi H."/>
            <person name="Aiden E.L."/>
            <person name="Borodovsky M."/>
            <person name="Worthington M."/>
        </authorList>
    </citation>
    <scope>NUCLEOTIDE SEQUENCE [LARGE SCALE GENOMIC DNA]</scope>
    <source>
        <strain evidence="1">PI 553951</strain>
    </source>
</reference>
<evidence type="ECO:0000313" key="2">
    <source>
        <dbReference type="Proteomes" id="UP001457282"/>
    </source>
</evidence>